<accession>A0A7W2KH79</accession>
<dbReference type="EMBL" id="JACGCX010000009">
    <property type="protein sequence ID" value="MBA6098493.1"/>
    <property type="molecule type" value="Genomic_DNA"/>
</dbReference>
<name>A0A7W2KH79_9PSED</name>
<evidence type="ECO:0000313" key="2">
    <source>
        <dbReference type="EMBL" id="MBA6098493.1"/>
    </source>
</evidence>
<dbReference type="SUPFAM" id="SSF52540">
    <property type="entry name" value="P-loop containing nucleoside triphosphate hydrolases"/>
    <property type="match status" value="1"/>
</dbReference>
<gene>
    <name evidence="2" type="ORF">H4C80_15325</name>
</gene>
<proteinExistence type="predicted"/>
<dbReference type="Pfam" id="PF06527">
    <property type="entry name" value="TniQ"/>
    <property type="match status" value="1"/>
</dbReference>
<dbReference type="Proteomes" id="UP000545074">
    <property type="component" value="Unassembled WGS sequence"/>
</dbReference>
<dbReference type="RefSeq" id="WP_182389712.1">
    <property type="nucleotide sequence ID" value="NZ_JACGCX010000009.1"/>
</dbReference>
<sequence>MRRNEPQDFWSEASGNQDALNECYQYCSSLHDLSHCAEGDEHGAGAVDAAREVMLVVGAPGCGATALANQLALQLRAAGRNVLSMDEISSLEPNDFRVNLDQALRIPPDVVARSGLAKAGLNAFQLAVLKARHFDCLLIHDLDIYGSDDVTQAANAAVIIQLIRANKKSRVVLFGLADSLEWLKIAFNDVSLRLRKIHLNPMPADSRFERFMTDVALNVLLPCPSDRIEGLDIDAVHLTSGGEVGVAVTALLHQIMERTQRATSSDDQSLSMWKCDEETVSYAYCSLGALSVTHPAITSRQVEPKVNGLDAGGAEIATAKGLRNDTAGNFCGVQSGLGLSISVTKESELRYDYPAVDNESFSSWIARIATDSRHIIGYELGSFLATYCGRDGSDPDLQWSNLELLQRLSLADRLYITGHFSSPMRTCNLAIPKSNDDSVYLISGDTTEGNDRRRTFGSQTTPYYESRNYCPECFKVDLAAGIAPALRMDWRQPHLCVCLRHDRPVLLERLMSSTFTVLDKAWTAFAEYAGSPASKLTTQFPLQHSSSSHARADNDRLVELAARMQTWFSSLTVNTTPTKQAAGFLMSYWLQDVSRTGACGFARAYFFNRFDSKLDVRGERGSMPGFFMSDTSRPRDVAVAYWMLGVGFGVIDDSEAAFIQNATRARSIPFPVSQVEISSAGRFSYGRNQRGIYVALARSTLCRLEFQSIKWALE</sequence>
<evidence type="ECO:0000313" key="3">
    <source>
        <dbReference type="Proteomes" id="UP000545074"/>
    </source>
</evidence>
<feature type="domain" description="TniQ" evidence="1">
    <location>
        <begin position="356"/>
        <end position="502"/>
    </location>
</feature>
<dbReference type="AlphaFoldDB" id="A0A7W2KH79"/>
<organism evidence="2 3">
    <name type="scientific">Pseudomonas juntendi</name>
    <dbReference type="NCBI Taxonomy" id="2666183"/>
    <lineage>
        <taxon>Bacteria</taxon>
        <taxon>Pseudomonadati</taxon>
        <taxon>Pseudomonadota</taxon>
        <taxon>Gammaproteobacteria</taxon>
        <taxon>Pseudomonadales</taxon>
        <taxon>Pseudomonadaceae</taxon>
        <taxon>Pseudomonas</taxon>
    </lineage>
</organism>
<dbReference type="InterPro" id="IPR027417">
    <property type="entry name" value="P-loop_NTPase"/>
</dbReference>
<dbReference type="Gene3D" id="3.40.50.300">
    <property type="entry name" value="P-loop containing nucleotide triphosphate hydrolases"/>
    <property type="match status" value="1"/>
</dbReference>
<reference evidence="2 3" key="1">
    <citation type="submission" date="2020-07" db="EMBL/GenBank/DDBJ databases">
        <title>Diversity of carbapenemase encoding genes among Pseudomonas putida group clinical isolates in a tertiary Brazilian hospital.</title>
        <authorList>
            <person name="Alberto-Lei F."/>
            <person name="Nodari C.S."/>
            <person name="Streling A.P."/>
            <person name="Paulino J.T."/>
            <person name="Bessa-Neto F.O."/>
            <person name="Cayo R."/>
            <person name="Gales A.C."/>
        </authorList>
    </citation>
    <scope>NUCLEOTIDE SEQUENCE [LARGE SCALE GENOMIC DNA]</scope>
    <source>
        <strain evidence="2 3">12815</strain>
    </source>
</reference>
<evidence type="ECO:0000259" key="1">
    <source>
        <dbReference type="Pfam" id="PF06527"/>
    </source>
</evidence>
<protein>
    <submittedName>
        <fullName evidence="2">TniQ family protein</fullName>
    </submittedName>
</protein>
<dbReference type="InterPro" id="IPR009492">
    <property type="entry name" value="TniQ"/>
</dbReference>
<comment type="caution">
    <text evidence="2">The sequence shown here is derived from an EMBL/GenBank/DDBJ whole genome shotgun (WGS) entry which is preliminary data.</text>
</comment>